<accession>A0A4R1KZI5</accession>
<dbReference type="NCBIfam" id="TIGR02223">
    <property type="entry name" value="ftsN"/>
    <property type="match status" value="1"/>
</dbReference>
<keyword evidence="4" id="KW-0812">Transmembrane</keyword>
<keyword evidence="2" id="KW-0175">Coiled coil</keyword>
<feature type="region of interest" description="Disordered" evidence="3">
    <location>
        <begin position="148"/>
        <end position="196"/>
    </location>
</feature>
<evidence type="ECO:0000313" key="6">
    <source>
        <dbReference type="EMBL" id="TCK71005.1"/>
    </source>
</evidence>
<keyword evidence="6" id="KW-0131">Cell cycle</keyword>
<evidence type="ECO:0000256" key="2">
    <source>
        <dbReference type="SAM" id="Coils"/>
    </source>
</evidence>
<evidence type="ECO:0000259" key="5">
    <source>
        <dbReference type="PROSITE" id="PS51724"/>
    </source>
</evidence>
<keyword evidence="6" id="KW-0132">Cell division</keyword>
<feature type="coiled-coil region" evidence="2">
    <location>
        <begin position="93"/>
        <end position="126"/>
    </location>
</feature>
<dbReference type="AlphaFoldDB" id="A0A4R1KZI5"/>
<dbReference type="PANTHER" id="PTHR38687">
    <property type="entry name" value="CELL DIVISION PROTEIN DEDD-RELATED"/>
    <property type="match status" value="1"/>
</dbReference>
<feature type="region of interest" description="Disordered" evidence="3">
    <location>
        <begin position="49"/>
        <end position="69"/>
    </location>
</feature>
<reference evidence="6 7" key="1">
    <citation type="submission" date="2019-03" db="EMBL/GenBank/DDBJ databases">
        <title>Genomic Encyclopedia of Type Strains, Phase IV (KMG-IV): sequencing the most valuable type-strain genomes for metagenomic binning, comparative biology and taxonomic classification.</title>
        <authorList>
            <person name="Goeker M."/>
        </authorList>
    </citation>
    <scope>NUCLEOTIDE SEQUENCE [LARGE SCALE GENOMIC DNA]</scope>
    <source>
        <strain evidence="6 7">DSM 10053</strain>
    </source>
</reference>
<name>A0A4R1KZI5_9PAST</name>
<dbReference type="InterPro" id="IPR011930">
    <property type="entry name" value="FtsN"/>
</dbReference>
<keyword evidence="4" id="KW-1133">Transmembrane helix</keyword>
<feature type="compositionally biased region" description="Basic and acidic residues" evidence="3">
    <location>
        <begin position="154"/>
        <end position="196"/>
    </location>
</feature>
<gene>
    <name evidence="6" type="ORF">EV692_0057</name>
</gene>
<dbReference type="PROSITE" id="PS51724">
    <property type="entry name" value="SPOR"/>
    <property type="match status" value="1"/>
</dbReference>
<dbReference type="RefSeq" id="WP_132299412.1">
    <property type="nucleotide sequence ID" value="NZ_CP170642.1"/>
</dbReference>
<dbReference type="Pfam" id="PF05036">
    <property type="entry name" value="SPOR"/>
    <property type="match status" value="1"/>
</dbReference>
<dbReference type="EMBL" id="SMGJ01000001">
    <property type="protein sequence ID" value="TCK71005.1"/>
    <property type="molecule type" value="Genomic_DNA"/>
</dbReference>
<comment type="caution">
    <text evidence="6">The sequence shown here is derived from an EMBL/GenBank/DDBJ whole genome shotgun (WGS) entry which is preliminary data.</text>
</comment>
<protein>
    <recommendedName>
        <fullName evidence="1">Cell division protein FtsN</fullName>
    </recommendedName>
</protein>
<dbReference type="SUPFAM" id="SSF110997">
    <property type="entry name" value="Sporulation related repeat"/>
    <property type="match status" value="1"/>
</dbReference>
<dbReference type="Gene3D" id="3.30.70.1070">
    <property type="entry name" value="Sporulation related repeat"/>
    <property type="match status" value="1"/>
</dbReference>
<keyword evidence="7" id="KW-1185">Reference proteome</keyword>
<evidence type="ECO:0000313" key="7">
    <source>
        <dbReference type="Proteomes" id="UP000295496"/>
    </source>
</evidence>
<evidence type="ECO:0000256" key="4">
    <source>
        <dbReference type="SAM" id="Phobius"/>
    </source>
</evidence>
<dbReference type="InterPro" id="IPR036680">
    <property type="entry name" value="SPOR-like_sf"/>
</dbReference>
<keyword evidence="4" id="KW-0472">Membrane</keyword>
<organism evidence="6 7">
    <name type="scientific">Lonepinella koalarum</name>
    <dbReference type="NCBI Taxonomy" id="53417"/>
    <lineage>
        <taxon>Bacteria</taxon>
        <taxon>Pseudomonadati</taxon>
        <taxon>Pseudomonadota</taxon>
        <taxon>Gammaproteobacteria</taxon>
        <taxon>Pasteurellales</taxon>
        <taxon>Pasteurellaceae</taxon>
        <taxon>Lonepinella</taxon>
    </lineage>
</organism>
<evidence type="ECO:0000256" key="1">
    <source>
        <dbReference type="NCBIfam" id="TIGR02223"/>
    </source>
</evidence>
<feature type="domain" description="SPOR" evidence="5">
    <location>
        <begin position="198"/>
        <end position="271"/>
    </location>
</feature>
<dbReference type="InterPro" id="IPR052521">
    <property type="entry name" value="Cell_div_SPOR-domain"/>
</dbReference>
<dbReference type="GO" id="GO:0042834">
    <property type="term" value="F:peptidoglycan binding"/>
    <property type="evidence" value="ECO:0007669"/>
    <property type="project" value="InterPro"/>
</dbReference>
<dbReference type="GO" id="GO:0051301">
    <property type="term" value="P:cell division"/>
    <property type="evidence" value="ECO:0007669"/>
    <property type="project" value="UniProtKB-KW"/>
</dbReference>
<dbReference type="OrthoDB" id="8558195at2"/>
<dbReference type="InterPro" id="IPR007730">
    <property type="entry name" value="SPOR-like_dom"/>
</dbReference>
<proteinExistence type="predicted"/>
<sequence>MAQRDYAARSGSKKKKSANKSRLLAIAIGVVVAFVLALYLLKEKAPEPVKQNTPSVVSEAKDKHKSQLPSKLEETFSYIKELESRSITNSQPAQLSEAQKAELKRLQEEEQARQAALEKLKQTESTNMTMTPNAGVQVVDAKLTDSATESAVSDEAKLTAEQERKVAEQKKLADQRKKEEERKLAEQKKAESKKVDSAKSAGKFGLQCGAFNDRAKAESLQARLAMAGLNARITESGKWNRVLIGPIGDRPAAASAQQQASAIAGCVIIGM</sequence>
<feature type="transmembrane region" description="Helical" evidence="4">
    <location>
        <begin position="21"/>
        <end position="41"/>
    </location>
</feature>
<dbReference type="PANTHER" id="PTHR38687:SF2">
    <property type="entry name" value="CELL DIVISION PROTEIN FTSN"/>
    <property type="match status" value="1"/>
</dbReference>
<dbReference type="Proteomes" id="UP000295496">
    <property type="component" value="Unassembled WGS sequence"/>
</dbReference>
<evidence type="ECO:0000256" key="3">
    <source>
        <dbReference type="SAM" id="MobiDB-lite"/>
    </source>
</evidence>